<dbReference type="OrthoDB" id="5242641at2"/>
<dbReference type="PRINTS" id="PR01438">
    <property type="entry name" value="UNVRSLSTRESS"/>
</dbReference>
<dbReference type="Pfam" id="PF00582">
    <property type="entry name" value="Usp"/>
    <property type="match status" value="2"/>
</dbReference>
<comment type="similarity">
    <text evidence="1">Belongs to the universal stress protein A family.</text>
</comment>
<proteinExistence type="inferred from homology"/>
<dbReference type="AlphaFoldDB" id="A0A2G5P668"/>
<dbReference type="InterPro" id="IPR006016">
    <property type="entry name" value="UspA"/>
</dbReference>
<comment type="caution">
    <text evidence="3">The sequence shown here is derived from an EMBL/GenBank/DDBJ whole genome shotgun (WGS) entry which is preliminary data.</text>
</comment>
<dbReference type="Proteomes" id="UP000230551">
    <property type="component" value="Unassembled WGS sequence"/>
</dbReference>
<accession>A0A2G5P668</accession>
<evidence type="ECO:0000313" key="4">
    <source>
        <dbReference type="Proteomes" id="UP000230551"/>
    </source>
</evidence>
<keyword evidence="4" id="KW-1185">Reference proteome</keyword>
<evidence type="ECO:0000256" key="1">
    <source>
        <dbReference type="ARBA" id="ARBA00008791"/>
    </source>
</evidence>
<organism evidence="3 4">
    <name type="scientific">Mycolicibacterium brumae</name>
    <dbReference type="NCBI Taxonomy" id="85968"/>
    <lineage>
        <taxon>Bacteria</taxon>
        <taxon>Bacillati</taxon>
        <taxon>Actinomycetota</taxon>
        <taxon>Actinomycetes</taxon>
        <taxon>Mycobacteriales</taxon>
        <taxon>Mycobacteriaceae</taxon>
        <taxon>Mycolicibacterium</taxon>
    </lineage>
</organism>
<dbReference type="PANTHER" id="PTHR46268:SF6">
    <property type="entry name" value="UNIVERSAL STRESS PROTEIN UP12"/>
    <property type="match status" value="1"/>
</dbReference>
<feature type="domain" description="UspA" evidence="2">
    <location>
        <begin position="195"/>
        <end position="334"/>
    </location>
</feature>
<dbReference type="Gene3D" id="3.40.50.620">
    <property type="entry name" value="HUPs"/>
    <property type="match status" value="2"/>
</dbReference>
<dbReference type="InterPro" id="IPR014729">
    <property type="entry name" value="Rossmann-like_a/b/a_fold"/>
</dbReference>
<dbReference type="CDD" id="cd00293">
    <property type="entry name" value="USP-like"/>
    <property type="match status" value="2"/>
</dbReference>
<evidence type="ECO:0000313" key="3">
    <source>
        <dbReference type="EMBL" id="PIB73394.1"/>
    </source>
</evidence>
<dbReference type="EMBL" id="PDCN02000031">
    <property type="protein sequence ID" value="PIB73394.1"/>
    <property type="molecule type" value="Genomic_DNA"/>
</dbReference>
<name>A0A2G5P668_9MYCO</name>
<dbReference type="PANTHER" id="PTHR46268">
    <property type="entry name" value="STRESS RESPONSE PROTEIN NHAX"/>
    <property type="match status" value="1"/>
</dbReference>
<dbReference type="SUPFAM" id="SSF52402">
    <property type="entry name" value="Adenine nucleotide alpha hydrolases-like"/>
    <property type="match status" value="2"/>
</dbReference>
<reference evidence="3 4" key="1">
    <citation type="journal article" date="2017" name="Infect. Genet. Evol.">
        <title>The new phylogeny of the genus Mycobacterium: The old and the news.</title>
        <authorList>
            <person name="Tortoli E."/>
            <person name="Fedrizzi T."/>
            <person name="Meehan C.J."/>
            <person name="Trovato A."/>
            <person name="Grottola A."/>
            <person name="Giacobazzi E."/>
            <person name="Serpini G.F."/>
            <person name="Tagliazucchi S."/>
            <person name="Fabio A."/>
            <person name="Bettua C."/>
            <person name="Bertorelli R."/>
            <person name="Frascaro F."/>
            <person name="De Sanctis V."/>
            <person name="Pecorari M."/>
            <person name="Jousson O."/>
            <person name="Segata N."/>
            <person name="Cirillo D.M."/>
        </authorList>
    </citation>
    <scope>NUCLEOTIDE SEQUENCE [LARGE SCALE GENOMIC DNA]</scope>
    <source>
        <strain evidence="3 4">CIP1034565</strain>
    </source>
</reference>
<dbReference type="STRING" id="85968.GCA_900073015_03643"/>
<feature type="domain" description="UspA" evidence="2">
    <location>
        <begin position="49"/>
        <end position="182"/>
    </location>
</feature>
<gene>
    <name evidence="3" type="ORF">CQY22_016975</name>
</gene>
<evidence type="ECO:0000259" key="2">
    <source>
        <dbReference type="Pfam" id="PF00582"/>
    </source>
</evidence>
<protein>
    <submittedName>
        <fullName evidence="3">Universal stress protein</fullName>
    </submittedName>
</protein>
<sequence>MDHRPVAPHHPGGVRRLDRLGDDLVRALRPQALQARGPRPAGFGRTPVTILVGYPLKLRSKAVTNLAAALARTRGEDLVVCVVAPAPWMPGMSRADQGYRAYIDELTEEAFGHARADLPDDVKATYTSVQAKSAPVGLMEAAEQHKASAIVVGSSDSGQFGYISLSSVADRLLHSSPIPVAVATRGYRNTVGSVKRVTLAFTGGKHNTGLLVFARTLAASYGCELRLASFAVHLSPPETARFNTERGQVLDEWTENIYAAAERALDDNPGDTPRPEIVIGHGEDWDDAFESIEWEPGDLLVLGSSEAGPIERVFLGSRATKIVRHSPVPVLVVPRRIVKAHAD</sequence>
<dbReference type="InterPro" id="IPR006015">
    <property type="entry name" value="Universal_stress_UspA"/>
</dbReference>